<evidence type="ECO:0000313" key="9">
    <source>
        <dbReference type="EMBL" id="KJY75861.1"/>
    </source>
</evidence>
<evidence type="ECO:0000256" key="4">
    <source>
        <dbReference type="ARBA" id="ARBA00023027"/>
    </source>
</evidence>
<feature type="domain" description="Flavodoxin-like fold" evidence="7">
    <location>
        <begin position="14"/>
        <end position="182"/>
    </location>
</feature>
<comment type="function">
    <text evidence="6">Regulatory subunit of a potassium efflux system that confers protection against electrophiles. Required for full activity of KefB.</text>
</comment>
<keyword evidence="5 6" id="KW-0472">Membrane</keyword>
<keyword evidence="4 6" id="KW-0520">NAD</keyword>
<dbReference type="EMBL" id="JXXR01000005">
    <property type="protein sequence ID" value="KJY75861.1"/>
    <property type="molecule type" value="Genomic_DNA"/>
</dbReference>
<dbReference type="GO" id="GO:0006813">
    <property type="term" value="P:potassium ion transport"/>
    <property type="evidence" value="ECO:0007669"/>
    <property type="project" value="InterPro"/>
</dbReference>
<keyword evidence="3 6" id="KW-0560">Oxidoreductase</keyword>
<dbReference type="Proteomes" id="UP000030081">
    <property type="component" value="Chromosome 1"/>
</dbReference>
<dbReference type="RefSeq" id="WP_019276783.1">
    <property type="nucleotide sequence ID" value="NZ_CP009617.1"/>
</dbReference>
<protein>
    <recommendedName>
        <fullName evidence="6">Glutathione-regulated potassium-efflux system ancillary protein KefG</fullName>
    </recommendedName>
    <alternativeName>
        <fullName evidence="6">Putative quinone oxidoreductase KefG</fullName>
        <ecNumber evidence="6">1.6.5.2</ecNumber>
    </alternativeName>
</protein>
<reference evidence="9" key="2">
    <citation type="journal article" date="2015" name="BMC Genomics">
        <title>Genome mining reveals unlocked bioactive potential of marine Gram-negative bacteria.</title>
        <authorList>
            <person name="Machado H."/>
            <person name="Sonnenschein E.C."/>
            <person name="Melchiorsen J."/>
            <person name="Gram L."/>
        </authorList>
    </citation>
    <scope>NUCLEOTIDE SEQUENCE</scope>
    <source>
        <strain evidence="9">S2052</strain>
    </source>
</reference>
<dbReference type="Gene3D" id="3.40.50.360">
    <property type="match status" value="1"/>
</dbReference>
<dbReference type="GO" id="GO:1901381">
    <property type="term" value="P:positive regulation of potassium ion transmembrane transport"/>
    <property type="evidence" value="ECO:0007669"/>
    <property type="project" value="UniProtKB-UniRule"/>
</dbReference>
<sequence length="197" mass="22605">MAVNDLNTESPEKTKVLVIYAHPESQSSVANQVMIKKITALDHVTVHDLYAYYPDFFIDVDAEQQRLLDHDVIVFQHPLYMYSCPALLKEWMDRVLGKGFAYGKGEALKGKYWRSVITTGGNEEAFGSEGYNKYPLSEILQPFELTAALCQMAWIEPLVLYWARNVSDMDRYQHAEKYRQWLLNPTMTSTSGEIHGT</sequence>
<dbReference type="InterPro" id="IPR029039">
    <property type="entry name" value="Flavoprotein-like_sf"/>
</dbReference>
<dbReference type="KEGG" id="vcy:IX92_14730"/>
<evidence type="ECO:0000259" key="7">
    <source>
        <dbReference type="Pfam" id="PF02525"/>
    </source>
</evidence>
<comment type="subcellular location">
    <subcellularLocation>
        <location evidence="6">Cell inner membrane</location>
        <topology evidence="6">Peripheral membrane protein</topology>
        <orientation evidence="6">Cytoplasmic side</orientation>
    </subcellularLocation>
</comment>
<accession>A0A0A0T1T8</accession>
<dbReference type="GO" id="GO:0003955">
    <property type="term" value="F:NAD(P)H dehydrogenase (quinone) activity"/>
    <property type="evidence" value="ECO:0007669"/>
    <property type="project" value="UniProtKB-UniRule"/>
</dbReference>
<dbReference type="PANTHER" id="PTHR47307:SF1">
    <property type="entry name" value="GLUTATHIONE-REGULATED POTASSIUM-EFFLUX SYSTEM ANCILLARY PROTEIN KEFG"/>
    <property type="match status" value="1"/>
</dbReference>
<dbReference type="GO" id="GO:0010181">
    <property type="term" value="F:FMN binding"/>
    <property type="evidence" value="ECO:0007669"/>
    <property type="project" value="TreeGrafter"/>
</dbReference>
<evidence type="ECO:0000313" key="10">
    <source>
        <dbReference type="Proteomes" id="UP000030081"/>
    </source>
</evidence>
<dbReference type="InterPro" id="IPR023947">
    <property type="entry name" value="K_H_efflux_KefG"/>
</dbReference>
<dbReference type="PANTHER" id="PTHR47307">
    <property type="entry name" value="GLUTATHIONE-REGULATED POTASSIUM-EFFLUX SYSTEM ANCILLARY PROTEIN KEFG"/>
    <property type="match status" value="1"/>
</dbReference>
<evidence type="ECO:0000256" key="2">
    <source>
        <dbReference type="ARBA" id="ARBA00022519"/>
    </source>
</evidence>
<evidence type="ECO:0000256" key="5">
    <source>
        <dbReference type="ARBA" id="ARBA00023136"/>
    </source>
</evidence>
<dbReference type="EC" id="1.6.5.2" evidence="6"/>
<dbReference type="GO" id="GO:0005886">
    <property type="term" value="C:plasma membrane"/>
    <property type="evidence" value="ECO:0007669"/>
    <property type="project" value="UniProtKB-SubCell"/>
</dbReference>
<dbReference type="HAMAP" id="MF_01415">
    <property type="entry name" value="K_H_efflux_KefG"/>
    <property type="match status" value="1"/>
</dbReference>
<organism evidence="9">
    <name type="scientific">Vibrio coralliilyticus</name>
    <dbReference type="NCBI Taxonomy" id="190893"/>
    <lineage>
        <taxon>Bacteria</taxon>
        <taxon>Pseudomonadati</taxon>
        <taxon>Pseudomonadota</taxon>
        <taxon>Gammaproteobacteria</taxon>
        <taxon>Vibrionales</taxon>
        <taxon>Vibrionaceae</taxon>
        <taxon>Vibrio</taxon>
    </lineage>
</organism>
<evidence type="ECO:0000256" key="1">
    <source>
        <dbReference type="ARBA" id="ARBA00022475"/>
    </source>
</evidence>
<dbReference type="InterPro" id="IPR046980">
    <property type="entry name" value="KefG/KefF"/>
</dbReference>
<dbReference type="EMBL" id="CP009617">
    <property type="protein sequence ID" value="AIW20559.1"/>
    <property type="molecule type" value="Genomic_DNA"/>
</dbReference>
<dbReference type="SUPFAM" id="SSF52218">
    <property type="entry name" value="Flavoproteins"/>
    <property type="match status" value="1"/>
</dbReference>
<name>A0A0A0T1T8_9VIBR</name>
<keyword evidence="1 6" id="KW-1003">Cell membrane</keyword>
<reference evidence="8 10" key="1">
    <citation type="submission" date="2014-10" db="EMBL/GenBank/DDBJ databases">
        <title>The Complete Genome Sequence for the Shellfish Pathogen Vibrio coralliilyticus RE98 Isolated from a Shellfish Hatchery.</title>
        <authorList>
            <person name="Richards G.P."/>
            <person name="Bono J.L."/>
            <person name="Watson M.A."/>
            <person name="Needleman D.S."/>
        </authorList>
    </citation>
    <scope>NUCLEOTIDE SEQUENCE [LARGE SCALE GENOMIC DNA]</scope>
    <source>
        <strain evidence="8 10">RE98</strain>
    </source>
</reference>
<proteinExistence type="inferred from homology"/>
<dbReference type="NCBIfam" id="NF003430">
    <property type="entry name" value="PRK04930.1"/>
    <property type="match status" value="1"/>
</dbReference>
<evidence type="ECO:0000256" key="3">
    <source>
        <dbReference type="ARBA" id="ARBA00023002"/>
    </source>
</evidence>
<comment type="catalytic activity">
    <reaction evidence="6">
        <text>a quinone + NADPH + H(+) = a quinol + NADP(+)</text>
        <dbReference type="Rhea" id="RHEA:46164"/>
        <dbReference type="ChEBI" id="CHEBI:15378"/>
        <dbReference type="ChEBI" id="CHEBI:24646"/>
        <dbReference type="ChEBI" id="CHEBI:57783"/>
        <dbReference type="ChEBI" id="CHEBI:58349"/>
        <dbReference type="ChEBI" id="CHEBI:132124"/>
        <dbReference type="EC" id="1.6.5.2"/>
    </reaction>
</comment>
<comment type="subunit">
    <text evidence="6">Interacts with KefB.</text>
</comment>
<comment type="catalytic activity">
    <reaction evidence="6">
        <text>a quinone + NADH + H(+) = a quinol + NAD(+)</text>
        <dbReference type="Rhea" id="RHEA:46160"/>
        <dbReference type="ChEBI" id="CHEBI:15378"/>
        <dbReference type="ChEBI" id="CHEBI:24646"/>
        <dbReference type="ChEBI" id="CHEBI:57540"/>
        <dbReference type="ChEBI" id="CHEBI:57945"/>
        <dbReference type="ChEBI" id="CHEBI:132124"/>
        <dbReference type="EC" id="1.6.5.2"/>
    </reaction>
</comment>
<dbReference type="FunFam" id="3.40.50.360:FF:000013">
    <property type="entry name" value="Glutathione-regulated potassium-efflux system ancillary protein KefG"/>
    <property type="match status" value="1"/>
</dbReference>
<keyword evidence="10" id="KW-1185">Reference proteome</keyword>
<comment type="similarity">
    <text evidence="6">Belongs to the NAD(P)H dehydrogenase (quinone) family. KefG subfamily.</text>
</comment>
<keyword evidence="2 6" id="KW-0997">Cell inner membrane</keyword>
<evidence type="ECO:0000313" key="8">
    <source>
        <dbReference type="EMBL" id="AIW20559.1"/>
    </source>
</evidence>
<dbReference type="GO" id="GO:0009055">
    <property type="term" value="F:electron transfer activity"/>
    <property type="evidence" value="ECO:0007669"/>
    <property type="project" value="TreeGrafter"/>
</dbReference>
<gene>
    <name evidence="6" type="primary">kefG</name>
    <name evidence="8" type="ORF">IX92_14730</name>
    <name evidence="9" type="ORF">TW71_07065</name>
</gene>
<dbReference type="AlphaFoldDB" id="A0A0A0T1T8"/>
<evidence type="ECO:0000256" key="6">
    <source>
        <dbReference type="HAMAP-Rule" id="MF_01415"/>
    </source>
</evidence>
<dbReference type="InterPro" id="IPR003680">
    <property type="entry name" value="Flavodoxin_fold"/>
</dbReference>
<dbReference type="Pfam" id="PF02525">
    <property type="entry name" value="Flavodoxin_2"/>
    <property type="match status" value="1"/>
</dbReference>